<reference evidence="1" key="1">
    <citation type="journal article" date="2014" name="Front. Microbiol.">
        <title>High frequency of phylogenetically diverse reductive dehalogenase-homologous genes in deep subseafloor sedimentary metagenomes.</title>
        <authorList>
            <person name="Kawai M."/>
            <person name="Futagami T."/>
            <person name="Toyoda A."/>
            <person name="Takaki Y."/>
            <person name="Nishi S."/>
            <person name="Hori S."/>
            <person name="Arai W."/>
            <person name="Tsubouchi T."/>
            <person name="Morono Y."/>
            <person name="Uchiyama I."/>
            <person name="Ito T."/>
            <person name="Fujiyama A."/>
            <person name="Inagaki F."/>
            <person name="Takami H."/>
        </authorList>
    </citation>
    <scope>NUCLEOTIDE SEQUENCE</scope>
    <source>
        <strain evidence="1">Expedition CK06-06</strain>
    </source>
</reference>
<sequence length="257" mass="27783">MSAFTTPMVDSRLITGMTHLGGGYAAGTGPNIPGTIRFRAAGGAPTGYTYGATLATHLSRPSIQQHFQTGEFENFQPFTGQKPDWVSQVDWNSIQQAAATAGCEFLPADWQKSLCRQILGLWGNGGGPDVPGTTCNPPLVLDPVTQICMAPGSPADTSDPGGGIPWVPVAGRYGVAESPLTHQQLHRTCRDGMVLGKDDYCYHPQTLHRWERKWRKPPRPVLTSGEVSAISKASRAIGRLKTQKKKMKRMAATLRTL</sequence>
<protein>
    <submittedName>
        <fullName evidence="1">Uncharacterized protein</fullName>
    </submittedName>
</protein>
<gene>
    <name evidence="1" type="ORF">S06H3_07313</name>
</gene>
<accession>X1L665</accession>
<dbReference type="EMBL" id="BARV01002950">
    <property type="protein sequence ID" value="GAH97924.1"/>
    <property type="molecule type" value="Genomic_DNA"/>
</dbReference>
<name>X1L665_9ZZZZ</name>
<proteinExistence type="predicted"/>
<comment type="caution">
    <text evidence="1">The sequence shown here is derived from an EMBL/GenBank/DDBJ whole genome shotgun (WGS) entry which is preliminary data.</text>
</comment>
<organism evidence="1">
    <name type="scientific">marine sediment metagenome</name>
    <dbReference type="NCBI Taxonomy" id="412755"/>
    <lineage>
        <taxon>unclassified sequences</taxon>
        <taxon>metagenomes</taxon>
        <taxon>ecological metagenomes</taxon>
    </lineage>
</organism>
<dbReference type="AlphaFoldDB" id="X1L665"/>
<evidence type="ECO:0000313" key="1">
    <source>
        <dbReference type="EMBL" id="GAH97924.1"/>
    </source>
</evidence>